<dbReference type="KEGG" id="slw:BRW62_11735"/>
<dbReference type="Pfam" id="PF07176">
    <property type="entry name" value="DUF1400"/>
    <property type="match status" value="1"/>
</dbReference>
<reference evidence="2 3" key="1">
    <citation type="submission" date="2016-11" db="EMBL/GenBank/DDBJ databases">
        <title>Complete genome sequence of thermophilic cyanobacteria strain Synechococcus sp. PCC6715.</title>
        <authorList>
            <person name="Tang J."/>
            <person name="Daroch M."/>
            <person name="Liang Y."/>
            <person name="Jiang D."/>
            <person name="Shah M."/>
        </authorList>
    </citation>
    <scope>NUCLEOTIDE SEQUENCE [LARGE SCALE GENOMIC DNA]</scope>
    <source>
        <strain evidence="2 3">PCC 6715</strain>
    </source>
</reference>
<dbReference type="Proteomes" id="UP000231057">
    <property type="component" value="Chromosome"/>
</dbReference>
<evidence type="ECO:0000313" key="3">
    <source>
        <dbReference type="Proteomes" id="UP000231057"/>
    </source>
</evidence>
<name>A0A2D2Q459_PARLV</name>
<evidence type="ECO:0000313" key="2">
    <source>
        <dbReference type="EMBL" id="ATS19288.1"/>
    </source>
</evidence>
<keyword evidence="3" id="KW-1185">Reference proteome</keyword>
<accession>A0A2D2Q459</accession>
<evidence type="ECO:0000259" key="1">
    <source>
        <dbReference type="Pfam" id="PF07176"/>
    </source>
</evidence>
<protein>
    <recommendedName>
        <fullName evidence="1">DUF1400 domain-containing protein</fullName>
    </recommendedName>
</protein>
<sequence length="172" mass="18278">MLSSVLVTIGAIAPGLAAETLNLVFGAQSQQGIQIPVADLRAYAETGTASGNLKLMLSMATPEQQAEFRQLLSLPFPVTAEQLQTLASNNKGEDLLKAVAAATLRPDSEGIAALKTAMMKGLEAEGGLTLLAFLDAYPESTMTIDIMQMQAILEANKPLMEQYLSRQQQPAN</sequence>
<feature type="domain" description="DUF1400" evidence="1">
    <location>
        <begin position="17"/>
        <end position="145"/>
    </location>
</feature>
<reference evidence="3" key="2">
    <citation type="journal article" date="2022" name="Front. Microbiol.">
        <title>Comparative Genomic Analysis Revealed Distinct Molecular Components and Organization of CO2-Concentrating Mechanism in Thermophilic Cyanobacteria.</title>
        <authorList>
            <person name="Tang J."/>
            <person name="Zhou H."/>
            <person name="Yao D."/>
            <person name="Riaz S."/>
            <person name="You D."/>
            <person name="Klepacz-Smolka A."/>
            <person name="Daroch M."/>
        </authorList>
    </citation>
    <scope>NUCLEOTIDE SEQUENCE [LARGE SCALE GENOMIC DNA]</scope>
    <source>
        <strain evidence="3">PCC 6715</strain>
    </source>
</reference>
<dbReference type="InterPro" id="IPR010802">
    <property type="entry name" value="DUF1400"/>
</dbReference>
<proteinExistence type="predicted"/>
<gene>
    <name evidence="2" type="ORF">BRW62_11735</name>
</gene>
<organism evidence="2 3">
    <name type="scientific">Parathermosynechococcus lividus PCC 6715</name>
    <dbReference type="NCBI Taxonomy" id="1917166"/>
    <lineage>
        <taxon>Bacteria</taxon>
        <taxon>Bacillati</taxon>
        <taxon>Cyanobacteriota</taxon>
        <taxon>Cyanophyceae</taxon>
        <taxon>Acaryochloridales</taxon>
        <taxon>Thermosynechococcaceae</taxon>
        <taxon>Parathermosynechococcus</taxon>
    </lineage>
</organism>
<dbReference type="AlphaFoldDB" id="A0A2D2Q459"/>
<dbReference type="EMBL" id="CP018092">
    <property type="protein sequence ID" value="ATS19288.1"/>
    <property type="molecule type" value="Genomic_DNA"/>
</dbReference>